<dbReference type="PANTHER" id="PTHR19879">
    <property type="entry name" value="TRANSCRIPTION INITIATION FACTOR TFIID"/>
    <property type="match status" value="1"/>
</dbReference>
<dbReference type="Proteomes" id="UP000807769">
    <property type="component" value="Unassembled WGS sequence"/>
</dbReference>
<dbReference type="InterPro" id="IPR001680">
    <property type="entry name" value="WD40_rpt"/>
</dbReference>
<sequence>MVDGLSLQLVRCSKSVRLRRGSTLLAGGSSDGTAWIWCLDTGKLVAGPFKFDFVNVLRFSEDSRKLAVMSNWGECLQVWDVQAQKLDVTREKSGAPVYHWSILPLFWTTKDKSIIAAPCFTDDSTIEGPKTIYEFDASTLETVRDPFEGHTGSICGLTLSSDCVLLASASYDNTIKLWSFESRQLLASFDVQDPYFLTLSPDSCQLAYTTFNEPKIYVCDIPVNILASIGLAKKTSGPESSHLAKLLNSDATRHTVRRKPPISVISSAPGPLTDTIDPPRSVFLGFLHKLLPSSRMDTVRPIRTNEPCNLLDFSATAPLPRPLVNPHENFQPPTTQSSALASTPFKSRLHRLSTWWPLQTDHASPAMVDVPLAQGKERNAAADAPQKDDQWIPDEDHVSPPPSPNPDSRQLTTPRQVKTNTGEHGSSRLCFCF</sequence>
<dbReference type="InterPro" id="IPR015943">
    <property type="entry name" value="WD40/YVTN_repeat-like_dom_sf"/>
</dbReference>
<dbReference type="Gene3D" id="2.130.10.10">
    <property type="entry name" value="YVTN repeat-like/Quinoprotein amine dehydrogenase"/>
    <property type="match status" value="2"/>
</dbReference>
<feature type="region of interest" description="Disordered" evidence="2">
    <location>
        <begin position="322"/>
        <end position="341"/>
    </location>
</feature>
<evidence type="ECO:0008006" key="5">
    <source>
        <dbReference type="Google" id="ProtNLM"/>
    </source>
</evidence>
<dbReference type="SUPFAM" id="SSF50960">
    <property type="entry name" value="TolB, C-terminal domain"/>
    <property type="match status" value="1"/>
</dbReference>
<feature type="compositionally biased region" description="Polar residues" evidence="2">
    <location>
        <begin position="331"/>
        <end position="341"/>
    </location>
</feature>
<dbReference type="PANTHER" id="PTHR19879:SF9">
    <property type="entry name" value="TRANSCRIPTION INITIATION FACTOR TFIID SUBUNIT 5"/>
    <property type="match status" value="1"/>
</dbReference>
<name>A0A9P7DXN4_9AGAM</name>
<keyword evidence="4" id="KW-1185">Reference proteome</keyword>
<dbReference type="PROSITE" id="PS50294">
    <property type="entry name" value="WD_REPEATS_REGION"/>
    <property type="match status" value="1"/>
</dbReference>
<reference evidence="3" key="1">
    <citation type="journal article" date="2020" name="New Phytol.">
        <title>Comparative genomics reveals dynamic genome evolution in host specialist ectomycorrhizal fungi.</title>
        <authorList>
            <person name="Lofgren L.A."/>
            <person name="Nguyen N.H."/>
            <person name="Vilgalys R."/>
            <person name="Ruytinx J."/>
            <person name="Liao H.L."/>
            <person name="Branco S."/>
            <person name="Kuo A."/>
            <person name="LaButti K."/>
            <person name="Lipzen A."/>
            <person name="Andreopoulos W."/>
            <person name="Pangilinan J."/>
            <person name="Riley R."/>
            <person name="Hundley H."/>
            <person name="Na H."/>
            <person name="Barry K."/>
            <person name="Grigoriev I.V."/>
            <person name="Stajich J.E."/>
            <person name="Kennedy P.G."/>
        </authorList>
    </citation>
    <scope>NUCLEOTIDE SEQUENCE</scope>
    <source>
        <strain evidence="3">MN1</strain>
    </source>
</reference>
<keyword evidence="1" id="KW-0853">WD repeat</keyword>
<feature type="compositionally biased region" description="Polar residues" evidence="2">
    <location>
        <begin position="406"/>
        <end position="424"/>
    </location>
</feature>
<feature type="repeat" description="WD" evidence="1">
    <location>
        <begin position="147"/>
        <end position="188"/>
    </location>
</feature>
<proteinExistence type="predicted"/>
<dbReference type="SMART" id="SM00320">
    <property type="entry name" value="WD40"/>
    <property type="match status" value="2"/>
</dbReference>
<gene>
    <name evidence="3" type="ORF">BJ212DRAFT_857035</name>
</gene>
<feature type="compositionally biased region" description="Basic and acidic residues" evidence="2">
    <location>
        <begin position="377"/>
        <end position="398"/>
    </location>
</feature>
<feature type="region of interest" description="Disordered" evidence="2">
    <location>
        <begin position="377"/>
        <end position="425"/>
    </location>
</feature>
<evidence type="ECO:0000313" key="4">
    <source>
        <dbReference type="Proteomes" id="UP000807769"/>
    </source>
</evidence>
<protein>
    <recommendedName>
        <fullName evidence="5">Anaphase-promoting complex subunit 4 WD40 domain-containing protein</fullName>
    </recommendedName>
</protein>
<dbReference type="Pfam" id="PF00400">
    <property type="entry name" value="WD40"/>
    <property type="match status" value="1"/>
</dbReference>
<dbReference type="EMBL" id="JABBWG010000052">
    <property type="protein sequence ID" value="KAG1805525.1"/>
    <property type="molecule type" value="Genomic_DNA"/>
</dbReference>
<dbReference type="AlphaFoldDB" id="A0A9P7DXN4"/>
<accession>A0A9P7DXN4</accession>
<organism evidence="3 4">
    <name type="scientific">Suillus subaureus</name>
    <dbReference type="NCBI Taxonomy" id="48587"/>
    <lineage>
        <taxon>Eukaryota</taxon>
        <taxon>Fungi</taxon>
        <taxon>Dikarya</taxon>
        <taxon>Basidiomycota</taxon>
        <taxon>Agaricomycotina</taxon>
        <taxon>Agaricomycetes</taxon>
        <taxon>Agaricomycetidae</taxon>
        <taxon>Boletales</taxon>
        <taxon>Suillineae</taxon>
        <taxon>Suillaceae</taxon>
        <taxon>Suillus</taxon>
    </lineage>
</organism>
<comment type="caution">
    <text evidence="3">The sequence shown here is derived from an EMBL/GenBank/DDBJ whole genome shotgun (WGS) entry which is preliminary data.</text>
</comment>
<dbReference type="GeneID" id="64638228"/>
<dbReference type="RefSeq" id="XP_041187278.1">
    <property type="nucleotide sequence ID" value="XM_041344212.1"/>
</dbReference>
<dbReference type="OrthoDB" id="2687579at2759"/>
<evidence type="ECO:0000256" key="2">
    <source>
        <dbReference type="SAM" id="MobiDB-lite"/>
    </source>
</evidence>
<dbReference type="PROSITE" id="PS50082">
    <property type="entry name" value="WD_REPEATS_2"/>
    <property type="match status" value="1"/>
</dbReference>
<evidence type="ECO:0000313" key="3">
    <source>
        <dbReference type="EMBL" id="KAG1805525.1"/>
    </source>
</evidence>
<evidence type="ECO:0000256" key="1">
    <source>
        <dbReference type="PROSITE-ProRule" id="PRU00221"/>
    </source>
</evidence>